<dbReference type="InterPro" id="IPR038071">
    <property type="entry name" value="UROD/MetE-like_sf"/>
</dbReference>
<dbReference type="InterPro" id="IPR052024">
    <property type="entry name" value="Methanogen_methyltrans"/>
</dbReference>
<dbReference type="Pfam" id="PF01208">
    <property type="entry name" value="URO-D"/>
    <property type="match status" value="1"/>
</dbReference>
<organism evidence="2">
    <name type="scientific">Vecturithrix granuli</name>
    <dbReference type="NCBI Taxonomy" id="1499967"/>
    <lineage>
        <taxon>Bacteria</taxon>
        <taxon>Candidatus Moduliflexota</taxon>
        <taxon>Candidatus Vecturitrichia</taxon>
        <taxon>Candidatus Vecturitrichales</taxon>
        <taxon>Candidatus Vecturitrichaceae</taxon>
        <taxon>Candidatus Vecturithrix</taxon>
    </lineage>
</organism>
<reference evidence="2" key="1">
    <citation type="journal article" date="2015" name="PeerJ">
        <title>First genomic representation of candidate bacterial phylum KSB3 points to enhanced environmental sensing as a trigger of wastewater bulking.</title>
        <authorList>
            <person name="Sekiguchi Y."/>
            <person name="Ohashi A."/>
            <person name="Parks D.H."/>
            <person name="Yamauchi T."/>
            <person name="Tyson G.W."/>
            <person name="Hugenholtz P."/>
        </authorList>
    </citation>
    <scope>NUCLEOTIDE SEQUENCE [LARGE SCALE GENOMIC DNA]</scope>
</reference>
<sequence>MTSLERILSVFQGKTPDRIPVVPIIGQTAARLNGMRISEELRSPETLADSRIACRERFQYDGVYVSAETWVTAEAMGAPVQYSEDAPVQGTTPLLADKKQIDRLIPADPACDGRLPLLVKALEIAVRRAQDQFAVIGNFDQSPFSLACALRGINQVMLDVYDNPVFIKKLLDICTETVIRYARAMAEAGAHILNTGDSPAMLLGPENYQKFALPYQQQVFDELQPYDIPTTLHICGNTTKLLDLMSQSHAHSLELDAGVDLVAARSRLSEHITIIGNIDPVGVLLHGRPQDVSASVKSLCEHASQLGRFILASGCTLAPDTPPENIQAMVTAAQSAQTM</sequence>
<evidence type="ECO:0000259" key="1">
    <source>
        <dbReference type="Pfam" id="PF01208"/>
    </source>
</evidence>
<dbReference type="HOGENOM" id="CLU_040933_2_1_0"/>
<dbReference type="Gene3D" id="3.20.20.210">
    <property type="match status" value="1"/>
</dbReference>
<proteinExistence type="predicted"/>
<dbReference type="PANTHER" id="PTHR47099:SF1">
    <property type="entry name" value="METHYLCOBAMIDE:COM METHYLTRANSFERASE MTBA"/>
    <property type="match status" value="1"/>
</dbReference>
<dbReference type="InterPro" id="IPR000257">
    <property type="entry name" value="Uroporphyrinogen_deCOase"/>
</dbReference>
<dbReference type="Proteomes" id="UP000030661">
    <property type="component" value="Unassembled WGS sequence"/>
</dbReference>
<dbReference type="EMBL" id="DF820463">
    <property type="protein sequence ID" value="GAK55466.1"/>
    <property type="molecule type" value="Genomic_DNA"/>
</dbReference>
<dbReference type="PANTHER" id="PTHR47099">
    <property type="entry name" value="METHYLCOBAMIDE:COM METHYLTRANSFERASE MTBA"/>
    <property type="match status" value="1"/>
</dbReference>
<dbReference type="CDD" id="cd03465">
    <property type="entry name" value="URO-D_like"/>
    <property type="match status" value="1"/>
</dbReference>
<dbReference type="GO" id="GO:0006779">
    <property type="term" value="P:porphyrin-containing compound biosynthetic process"/>
    <property type="evidence" value="ECO:0007669"/>
    <property type="project" value="InterPro"/>
</dbReference>
<feature type="domain" description="Uroporphyrinogen decarboxylase (URO-D)" evidence="1">
    <location>
        <begin position="3"/>
        <end position="334"/>
    </location>
</feature>
<evidence type="ECO:0000313" key="2">
    <source>
        <dbReference type="EMBL" id="GAK55466.1"/>
    </source>
</evidence>
<protein>
    <submittedName>
        <fullName evidence="2">Uroporphyrinogen decarboxylase family protein</fullName>
    </submittedName>
</protein>
<dbReference type="AlphaFoldDB" id="A0A0S6WAY8"/>
<dbReference type="SUPFAM" id="SSF51726">
    <property type="entry name" value="UROD/MetE-like"/>
    <property type="match status" value="1"/>
</dbReference>
<name>A0A0S6WAY8_VECG1</name>
<gene>
    <name evidence="2" type="ORF">U27_02300</name>
</gene>
<dbReference type="STRING" id="1499967.U27_02300"/>
<evidence type="ECO:0000313" key="3">
    <source>
        <dbReference type="Proteomes" id="UP000030661"/>
    </source>
</evidence>
<dbReference type="eggNOG" id="COG0407">
    <property type="taxonomic scope" value="Bacteria"/>
</dbReference>
<accession>A0A0S6WAY8</accession>
<keyword evidence="3" id="KW-1185">Reference proteome</keyword>
<dbReference type="GO" id="GO:0004853">
    <property type="term" value="F:uroporphyrinogen decarboxylase activity"/>
    <property type="evidence" value="ECO:0007669"/>
    <property type="project" value="InterPro"/>
</dbReference>